<evidence type="ECO:0000256" key="5">
    <source>
        <dbReference type="ARBA" id="ARBA00023136"/>
    </source>
</evidence>
<dbReference type="EMBL" id="VXAA01003880">
    <property type="protein sequence ID" value="NXI68217.1"/>
    <property type="molecule type" value="Genomic_DNA"/>
</dbReference>
<evidence type="ECO:0000256" key="9">
    <source>
        <dbReference type="SAM" id="Phobius"/>
    </source>
</evidence>
<evidence type="ECO:0000256" key="3">
    <source>
        <dbReference type="ARBA" id="ARBA00022989"/>
    </source>
</evidence>
<evidence type="ECO:0000256" key="8">
    <source>
        <dbReference type="RuleBase" id="RU000688"/>
    </source>
</evidence>
<name>A0A7K9V5K6_ANSSE</name>
<dbReference type="Proteomes" id="UP000567872">
    <property type="component" value="Unassembled WGS sequence"/>
</dbReference>
<dbReference type="PROSITE" id="PS00237">
    <property type="entry name" value="G_PROTEIN_RECEP_F1_1"/>
    <property type="match status" value="1"/>
</dbReference>
<feature type="transmembrane region" description="Helical" evidence="9">
    <location>
        <begin position="35"/>
        <end position="60"/>
    </location>
</feature>
<keyword evidence="3 9" id="KW-1133">Transmembrane helix</keyword>
<feature type="transmembrane region" description="Helical" evidence="9">
    <location>
        <begin position="114"/>
        <end position="136"/>
    </location>
</feature>
<comment type="subcellular location">
    <subcellularLocation>
        <location evidence="1">Membrane</location>
        <topology evidence="1">Multi-pass membrane protein</topology>
    </subcellularLocation>
</comment>
<evidence type="ECO:0000313" key="11">
    <source>
        <dbReference type="EMBL" id="NXI68217.1"/>
    </source>
</evidence>
<feature type="non-terminal residue" evidence="11">
    <location>
        <position position="143"/>
    </location>
</feature>
<evidence type="ECO:0000256" key="7">
    <source>
        <dbReference type="ARBA" id="ARBA00023224"/>
    </source>
</evidence>
<comment type="caution">
    <text evidence="11">The sequence shown here is derived from an EMBL/GenBank/DDBJ whole genome shotgun (WGS) entry which is preliminary data.</text>
</comment>
<accession>A0A7K9V5K6</accession>
<dbReference type="Gene3D" id="1.20.1070.10">
    <property type="entry name" value="Rhodopsin 7-helix transmembrane proteins"/>
    <property type="match status" value="1"/>
</dbReference>
<feature type="non-terminal residue" evidence="11">
    <location>
        <position position="1"/>
    </location>
</feature>
<organism evidence="11 12">
    <name type="scientific">Anseranas semipalmata</name>
    <name type="common">Magpie goose</name>
    <name type="synonym">Anas semipalmata</name>
    <dbReference type="NCBI Taxonomy" id="8851"/>
    <lineage>
        <taxon>Eukaryota</taxon>
        <taxon>Metazoa</taxon>
        <taxon>Chordata</taxon>
        <taxon>Craniata</taxon>
        <taxon>Vertebrata</taxon>
        <taxon>Euteleostomi</taxon>
        <taxon>Archelosauria</taxon>
        <taxon>Archosauria</taxon>
        <taxon>Dinosauria</taxon>
        <taxon>Saurischia</taxon>
        <taxon>Theropoda</taxon>
        <taxon>Coelurosauria</taxon>
        <taxon>Aves</taxon>
        <taxon>Neognathae</taxon>
        <taxon>Galloanserae</taxon>
        <taxon>Anseriformes</taxon>
        <taxon>Anseranatidae</taxon>
        <taxon>Anseranas</taxon>
    </lineage>
</organism>
<dbReference type="AlphaFoldDB" id="A0A7K9V5K6"/>
<keyword evidence="12" id="KW-1185">Reference proteome</keyword>
<dbReference type="PRINTS" id="PR00237">
    <property type="entry name" value="GPCRRHODOPSN"/>
</dbReference>
<evidence type="ECO:0000256" key="1">
    <source>
        <dbReference type="ARBA" id="ARBA00004141"/>
    </source>
</evidence>
<feature type="domain" description="G-protein coupled receptors family 1 profile" evidence="10">
    <location>
        <begin position="51"/>
        <end position="143"/>
    </location>
</feature>
<sequence>ETNTTALSLNYTTSGYVDSSGNNKHECLRLPHESVFFLGICVGISLYGLVVNGIVMWFLFLHMKKNPLTVYILNLAIADFSLLLLFFLLLLAILSLTICSLFKSIVLSYIELEIVVGFLCHFFDLSSLCLLTAISMERCVSVF</sequence>
<evidence type="ECO:0000256" key="2">
    <source>
        <dbReference type="ARBA" id="ARBA00022692"/>
    </source>
</evidence>
<gene>
    <name evidence="11" type="primary">Mas1_1</name>
    <name evidence="11" type="ORF">ANSSEM_R15694</name>
</gene>
<dbReference type="GO" id="GO:0005886">
    <property type="term" value="C:plasma membrane"/>
    <property type="evidence" value="ECO:0007669"/>
    <property type="project" value="TreeGrafter"/>
</dbReference>
<dbReference type="SUPFAM" id="SSF81321">
    <property type="entry name" value="Family A G protein-coupled receptor-like"/>
    <property type="match status" value="1"/>
</dbReference>
<dbReference type="PROSITE" id="PS50262">
    <property type="entry name" value="G_PROTEIN_RECEP_F1_2"/>
    <property type="match status" value="1"/>
</dbReference>
<keyword evidence="2 8" id="KW-0812">Transmembrane</keyword>
<dbReference type="InterPro" id="IPR026234">
    <property type="entry name" value="MRGPCRFAMILY"/>
</dbReference>
<dbReference type="InterPro" id="IPR000276">
    <property type="entry name" value="GPCR_Rhodpsn"/>
</dbReference>
<evidence type="ECO:0000256" key="6">
    <source>
        <dbReference type="ARBA" id="ARBA00023170"/>
    </source>
</evidence>
<proteinExistence type="inferred from homology"/>
<dbReference type="PANTHER" id="PTHR11334:SF69">
    <property type="entry name" value="G-PROTEIN COUPLED RECEPTORS FAMILY 1 PROFILE DOMAIN-CONTAINING PROTEIN"/>
    <property type="match status" value="1"/>
</dbReference>
<evidence type="ECO:0000259" key="10">
    <source>
        <dbReference type="PROSITE" id="PS50262"/>
    </source>
</evidence>
<dbReference type="OrthoDB" id="9896011at2759"/>
<keyword evidence="4 8" id="KW-0297">G-protein coupled receptor</keyword>
<keyword evidence="5 9" id="KW-0472">Membrane</keyword>
<keyword evidence="6 8" id="KW-0675">Receptor</keyword>
<keyword evidence="7 8" id="KW-0807">Transducer</keyword>
<feature type="transmembrane region" description="Helical" evidence="9">
    <location>
        <begin position="80"/>
        <end position="102"/>
    </location>
</feature>
<evidence type="ECO:0000313" key="12">
    <source>
        <dbReference type="Proteomes" id="UP000567872"/>
    </source>
</evidence>
<comment type="similarity">
    <text evidence="8">Belongs to the G-protein coupled receptor 1 family.</text>
</comment>
<dbReference type="GO" id="GO:0004930">
    <property type="term" value="F:G protein-coupled receptor activity"/>
    <property type="evidence" value="ECO:0007669"/>
    <property type="project" value="UniProtKB-KW"/>
</dbReference>
<protein>
    <submittedName>
        <fullName evidence="11">MAS protein</fullName>
    </submittedName>
</protein>
<reference evidence="11 12" key="1">
    <citation type="submission" date="2019-09" db="EMBL/GenBank/DDBJ databases">
        <title>Bird 10,000 Genomes (B10K) Project - Family phase.</title>
        <authorList>
            <person name="Zhang G."/>
        </authorList>
    </citation>
    <scope>NUCLEOTIDE SEQUENCE [LARGE SCALE GENOMIC DNA]</scope>
    <source>
        <strain evidence="11">B10K-DU-001-57</strain>
        <tissue evidence="11">Muscle</tissue>
    </source>
</reference>
<dbReference type="InterPro" id="IPR017452">
    <property type="entry name" value="GPCR_Rhodpsn_7TM"/>
</dbReference>
<evidence type="ECO:0000256" key="4">
    <source>
        <dbReference type="ARBA" id="ARBA00023040"/>
    </source>
</evidence>
<dbReference type="PANTHER" id="PTHR11334">
    <property type="entry name" value="MAS-RELATED G-PROTEIN COUPLED RECEPTOR"/>
    <property type="match status" value="1"/>
</dbReference>